<organism evidence="2 3">
    <name type="scientific">Candidatus Avoscillospira avistercoris</name>
    <dbReference type="NCBI Taxonomy" id="2840707"/>
    <lineage>
        <taxon>Bacteria</taxon>
        <taxon>Bacillati</taxon>
        <taxon>Bacillota</taxon>
        <taxon>Clostridia</taxon>
        <taxon>Eubacteriales</taxon>
        <taxon>Oscillospiraceae</taxon>
        <taxon>Oscillospiraceae incertae sedis</taxon>
        <taxon>Candidatus Avoscillospira</taxon>
    </lineage>
</organism>
<gene>
    <name evidence="2" type="ORF">IAA83_05955</name>
</gene>
<dbReference type="EMBL" id="DVJJ01000088">
    <property type="protein sequence ID" value="HIS64897.1"/>
    <property type="molecule type" value="Genomic_DNA"/>
</dbReference>
<comment type="caution">
    <text evidence="2">The sequence shown here is derived from an EMBL/GenBank/DDBJ whole genome shotgun (WGS) entry which is preliminary data.</text>
</comment>
<reference evidence="2" key="2">
    <citation type="journal article" date="2021" name="PeerJ">
        <title>Extensive microbial diversity within the chicken gut microbiome revealed by metagenomics and culture.</title>
        <authorList>
            <person name="Gilroy R."/>
            <person name="Ravi A."/>
            <person name="Getino M."/>
            <person name="Pursley I."/>
            <person name="Horton D.L."/>
            <person name="Alikhan N.F."/>
            <person name="Baker D."/>
            <person name="Gharbi K."/>
            <person name="Hall N."/>
            <person name="Watson M."/>
            <person name="Adriaenssens E.M."/>
            <person name="Foster-Nyarko E."/>
            <person name="Jarju S."/>
            <person name="Secka A."/>
            <person name="Antonio M."/>
            <person name="Oren A."/>
            <person name="Chaudhuri R.R."/>
            <person name="La Ragione R."/>
            <person name="Hildebrand F."/>
            <person name="Pallen M.J."/>
        </authorList>
    </citation>
    <scope>NUCLEOTIDE SEQUENCE</scope>
    <source>
        <strain evidence="2">ChiBcec16-1751</strain>
    </source>
</reference>
<proteinExistence type="predicted"/>
<sequence>MRGSELLDKLSLVDSVYVEAAAAIPHRPLVCPNHRWAAVAACIALLAVVGGFWLGQVPTPGQSAPPNGTEGGLPPVTTQDAEDTQNEDAEGPAPQWDFYYNEMDTDYMADGARRYIPGYFRETLDKTELDAVQPGMWLEWMEFSGEAGFNGEGNLLEVFLWVTTSQPDTTVTVTLSTDGISPCFLLPEDAVSSTCNGMEYRLGRWVDPSGSISLLAEAQMHGIWFTFSLHTSADTEKQAQADFEDILECFTLYEQGEPNLSAVTAAEIPPWQDKNLSHTEALADTDFGAWFLPTAPSDFAEESIRRYQDQYTNALWGLWTREYDQLRWEVRYMTTEDADNLVAISEPETYDLSRYPIPRAESVPDQLRDTVDRPIFNAEELTWDVLSTRADTAADAGDSDGARMNFGVRYGDIVVEIQSKGVNPQWIYEQLMALRP</sequence>
<feature type="region of interest" description="Disordered" evidence="1">
    <location>
        <begin position="60"/>
        <end position="95"/>
    </location>
</feature>
<protein>
    <submittedName>
        <fullName evidence="2">Uncharacterized protein</fullName>
    </submittedName>
</protein>
<evidence type="ECO:0000313" key="3">
    <source>
        <dbReference type="Proteomes" id="UP000886741"/>
    </source>
</evidence>
<reference evidence="2" key="1">
    <citation type="submission" date="2020-10" db="EMBL/GenBank/DDBJ databases">
        <authorList>
            <person name="Gilroy R."/>
        </authorList>
    </citation>
    <scope>NUCLEOTIDE SEQUENCE</scope>
    <source>
        <strain evidence="2">ChiBcec16-1751</strain>
    </source>
</reference>
<dbReference type="AlphaFoldDB" id="A0A9D1JT85"/>
<accession>A0A9D1JT85</accession>
<feature type="compositionally biased region" description="Acidic residues" evidence="1">
    <location>
        <begin position="80"/>
        <end position="90"/>
    </location>
</feature>
<evidence type="ECO:0000313" key="2">
    <source>
        <dbReference type="EMBL" id="HIS64897.1"/>
    </source>
</evidence>
<evidence type="ECO:0000256" key="1">
    <source>
        <dbReference type="SAM" id="MobiDB-lite"/>
    </source>
</evidence>
<dbReference type="Proteomes" id="UP000886741">
    <property type="component" value="Unassembled WGS sequence"/>
</dbReference>
<name>A0A9D1JT85_9FIRM</name>